<dbReference type="Proteomes" id="UP000534388">
    <property type="component" value="Unassembled WGS sequence"/>
</dbReference>
<feature type="transmembrane region" description="Helical" evidence="1">
    <location>
        <begin position="183"/>
        <end position="203"/>
    </location>
</feature>
<dbReference type="RefSeq" id="WP_182162934.1">
    <property type="nucleotide sequence ID" value="NZ_JACEZT010000007.1"/>
</dbReference>
<keyword evidence="1" id="KW-0812">Transmembrane</keyword>
<feature type="transmembrane region" description="Helical" evidence="1">
    <location>
        <begin position="209"/>
        <end position="226"/>
    </location>
</feature>
<keyword evidence="1" id="KW-1133">Transmembrane helix</keyword>
<feature type="transmembrane region" description="Helical" evidence="1">
    <location>
        <begin position="20"/>
        <end position="41"/>
    </location>
</feature>
<dbReference type="InterPro" id="IPR010699">
    <property type="entry name" value="DUF1275"/>
</dbReference>
<proteinExistence type="predicted"/>
<name>A0A7W2IC66_9BURK</name>
<evidence type="ECO:0000313" key="2">
    <source>
        <dbReference type="EMBL" id="MBA5637903.1"/>
    </source>
</evidence>
<evidence type="ECO:0000313" key="3">
    <source>
        <dbReference type="Proteomes" id="UP000534388"/>
    </source>
</evidence>
<feature type="transmembrane region" description="Helical" evidence="1">
    <location>
        <begin position="94"/>
        <end position="116"/>
    </location>
</feature>
<keyword evidence="1" id="KW-0472">Membrane</keyword>
<protein>
    <submittedName>
        <fullName evidence="2">DUF1275 domain-containing protein</fullName>
    </submittedName>
</protein>
<dbReference type="PANTHER" id="PTHR37314:SF5">
    <property type="entry name" value="SLR0142 PROTEIN"/>
    <property type="match status" value="1"/>
</dbReference>
<comment type="caution">
    <text evidence="2">The sequence shown here is derived from an EMBL/GenBank/DDBJ whole genome shotgun (WGS) entry which is preliminary data.</text>
</comment>
<gene>
    <name evidence="2" type="ORF">H3H37_12645</name>
</gene>
<keyword evidence="3" id="KW-1185">Reference proteome</keyword>
<organism evidence="2 3">
    <name type="scientific">Rugamonas brunnea</name>
    <dbReference type="NCBI Taxonomy" id="2758569"/>
    <lineage>
        <taxon>Bacteria</taxon>
        <taxon>Pseudomonadati</taxon>
        <taxon>Pseudomonadota</taxon>
        <taxon>Betaproteobacteria</taxon>
        <taxon>Burkholderiales</taxon>
        <taxon>Oxalobacteraceae</taxon>
        <taxon>Telluria group</taxon>
        <taxon>Rugamonas</taxon>
    </lineage>
</organism>
<dbReference type="Pfam" id="PF06912">
    <property type="entry name" value="DUF1275"/>
    <property type="match status" value="1"/>
</dbReference>
<feature type="transmembrane region" description="Helical" evidence="1">
    <location>
        <begin position="61"/>
        <end position="82"/>
    </location>
</feature>
<feature type="transmembrane region" description="Helical" evidence="1">
    <location>
        <begin position="122"/>
        <end position="140"/>
    </location>
</feature>
<dbReference type="EMBL" id="JACEZT010000007">
    <property type="protein sequence ID" value="MBA5637903.1"/>
    <property type="molecule type" value="Genomic_DNA"/>
</dbReference>
<accession>A0A7W2IC66</accession>
<dbReference type="PANTHER" id="PTHR37314">
    <property type="entry name" value="SLR0142 PROTEIN"/>
    <property type="match status" value="1"/>
</dbReference>
<evidence type="ECO:0000256" key="1">
    <source>
        <dbReference type="SAM" id="Phobius"/>
    </source>
</evidence>
<reference evidence="2 3" key="1">
    <citation type="submission" date="2020-07" db="EMBL/GenBank/DDBJ databases">
        <title>Novel species isolated from subtropical streams in China.</title>
        <authorList>
            <person name="Lu H."/>
        </authorList>
    </citation>
    <scope>NUCLEOTIDE SEQUENCE [LARGE SCALE GENOMIC DNA]</scope>
    <source>
        <strain evidence="2 3">LX20W</strain>
    </source>
</reference>
<dbReference type="AlphaFoldDB" id="A0A7W2IC66"/>
<sequence>MDAAATAPAAGRDGLRGVALGYLAGYVDTLGFIGLFGLFTAHVTGNFVLIGRGLVRPAPDIAIKLLVFPVFIAFVALTRMLVLRWQRDGGPARALHRCLLLQLALLLAGTGLGWLASPVERPGAPLTLATGMACAAAMAVQNAYGKLLLGREAATTVMTGNVTQLVIELVDAVRGDMAARARAAGLLWPALAFAAGAVCGAWAFVLAGFGGLLAPCAILLALAFRAR</sequence>